<dbReference type="EMBL" id="CP158299">
    <property type="protein sequence ID" value="XBV87110.1"/>
    <property type="molecule type" value="Genomic_DNA"/>
</dbReference>
<name>A0AAU7UF36_9DEIO</name>
<dbReference type="KEGG" id="dsc:ABOD76_06575"/>
<dbReference type="InterPro" id="IPR050090">
    <property type="entry name" value="Tyrosine_recombinase_XerCD"/>
</dbReference>
<dbReference type="AlphaFoldDB" id="A0AAU7UF36"/>
<evidence type="ECO:0000256" key="1">
    <source>
        <dbReference type="ARBA" id="ARBA00023172"/>
    </source>
</evidence>
<dbReference type="PROSITE" id="PS51898">
    <property type="entry name" value="TYR_RECOMBINASE"/>
    <property type="match status" value="1"/>
</dbReference>
<organism evidence="3">
    <name type="scientific">Deinococcus sonorensis KR-87</name>
    <dbReference type="NCBI Taxonomy" id="694439"/>
    <lineage>
        <taxon>Bacteria</taxon>
        <taxon>Thermotogati</taxon>
        <taxon>Deinococcota</taxon>
        <taxon>Deinococci</taxon>
        <taxon>Deinococcales</taxon>
        <taxon>Deinococcaceae</taxon>
        <taxon>Deinococcus</taxon>
    </lineage>
</organism>
<dbReference type="Pfam" id="PF00589">
    <property type="entry name" value="Phage_integrase"/>
    <property type="match status" value="1"/>
</dbReference>
<dbReference type="GO" id="GO:0006310">
    <property type="term" value="P:DNA recombination"/>
    <property type="evidence" value="ECO:0007669"/>
    <property type="project" value="UniProtKB-KW"/>
</dbReference>
<evidence type="ECO:0000259" key="2">
    <source>
        <dbReference type="PROSITE" id="PS51898"/>
    </source>
</evidence>
<dbReference type="CDD" id="cd01189">
    <property type="entry name" value="INT_ICEBs1_C_like"/>
    <property type="match status" value="1"/>
</dbReference>
<feature type="domain" description="Tyr recombinase" evidence="2">
    <location>
        <begin position="1"/>
        <end position="202"/>
    </location>
</feature>
<dbReference type="InterPro" id="IPR013762">
    <property type="entry name" value="Integrase-like_cat_sf"/>
</dbReference>
<dbReference type="PANTHER" id="PTHR30349">
    <property type="entry name" value="PHAGE INTEGRASE-RELATED"/>
    <property type="match status" value="1"/>
</dbReference>
<dbReference type="RefSeq" id="WP_350245230.1">
    <property type="nucleotide sequence ID" value="NZ_CP158299.1"/>
</dbReference>
<dbReference type="SUPFAM" id="SSF56349">
    <property type="entry name" value="DNA breaking-rejoining enzymes"/>
    <property type="match status" value="1"/>
</dbReference>
<dbReference type="GO" id="GO:0003677">
    <property type="term" value="F:DNA binding"/>
    <property type="evidence" value="ECO:0007669"/>
    <property type="project" value="InterPro"/>
</dbReference>
<protein>
    <submittedName>
        <fullName evidence="3">Site-specific integrase</fullName>
    </submittedName>
</protein>
<dbReference type="Gene3D" id="1.10.443.10">
    <property type="entry name" value="Intergrase catalytic core"/>
    <property type="match status" value="1"/>
</dbReference>
<reference evidence="3" key="1">
    <citation type="submission" date="2024-06" db="EMBL/GenBank/DDBJ databases">
        <title>Draft Genome Sequence of Deinococcus sonorensis Type Strain KR-87, a Biofilm Producing Representative of the Genus Deinococcus.</title>
        <authorList>
            <person name="Boren L.S."/>
            <person name="Grosso R.A."/>
            <person name="Hugenberg-Cox A.N."/>
            <person name="Hill J.T.E."/>
            <person name="Albert C.M."/>
            <person name="Tuohy J.M."/>
        </authorList>
    </citation>
    <scope>NUCLEOTIDE SEQUENCE</scope>
    <source>
        <strain evidence="3">KR-87</strain>
    </source>
</reference>
<keyword evidence="1" id="KW-0233">DNA recombination</keyword>
<sequence>MAASEAHRLHAAFYLALMTGMRRGELLGLHWADLDWERSRLRVRHNLIEVRAEGTAGKQHAGKDTVSSVRVMLQTPKTQASRRTVVLSPGTVSKLREHQARQKVERENAGSAWQDQGLIFSNELGGLTNPHALYDWFKAITETAGLPPIRFHDLRHTAASLMIHRGVSPKTVSDRLGHSDVAFTLRTYAHLYDEQREEAAFDLTDLFPVAVGGAN</sequence>
<proteinExistence type="predicted"/>
<accession>A0AAU7UF36</accession>
<gene>
    <name evidence="3" type="ORF">ABOD76_06575</name>
</gene>
<dbReference type="PANTHER" id="PTHR30349:SF64">
    <property type="entry name" value="PROPHAGE INTEGRASE INTD-RELATED"/>
    <property type="match status" value="1"/>
</dbReference>
<evidence type="ECO:0000313" key="3">
    <source>
        <dbReference type="EMBL" id="XBV87110.1"/>
    </source>
</evidence>
<dbReference type="GO" id="GO:0015074">
    <property type="term" value="P:DNA integration"/>
    <property type="evidence" value="ECO:0007669"/>
    <property type="project" value="InterPro"/>
</dbReference>
<dbReference type="InterPro" id="IPR002104">
    <property type="entry name" value="Integrase_catalytic"/>
</dbReference>
<dbReference type="InterPro" id="IPR011010">
    <property type="entry name" value="DNA_brk_join_enz"/>
</dbReference>